<name>A0A7X1ZDR5_9PROT</name>
<dbReference type="GO" id="GO:0046654">
    <property type="term" value="P:tetrahydrofolate biosynthetic process"/>
    <property type="evidence" value="ECO:0007669"/>
    <property type="project" value="UniProtKB-UniPathway"/>
</dbReference>
<dbReference type="GO" id="GO:0003848">
    <property type="term" value="F:2-amino-4-hydroxy-6-hydroxymethyldihydropteridine diphosphokinase activity"/>
    <property type="evidence" value="ECO:0007669"/>
    <property type="project" value="UniProtKB-EC"/>
</dbReference>
<protein>
    <recommendedName>
        <fullName evidence="4">2-amino-4-hydroxy-6-hydroxymethyldihydropteridine pyrophosphokinase</fullName>
        <ecNumber evidence="3">2.7.6.3</ecNumber>
    </recommendedName>
    <alternativeName>
        <fullName evidence="11">6-hydroxymethyl-7,8-dihydropterin pyrophosphokinase</fullName>
    </alternativeName>
    <alternativeName>
        <fullName evidence="12">7,8-dihydro-6-hydroxymethylpterin-pyrophosphokinase</fullName>
    </alternativeName>
</protein>
<evidence type="ECO:0000256" key="11">
    <source>
        <dbReference type="ARBA" id="ARBA00029766"/>
    </source>
</evidence>
<dbReference type="SUPFAM" id="SSF55083">
    <property type="entry name" value="6-hydroxymethyl-7,8-dihydropterin pyrophosphokinase, HPPK"/>
    <property type="match status" value="1"/>
</dbReference>
<comment type="caution">
    <text evidence="14">The sequence shown here is derived from an EMBL/GenBank/DDBJ whole genome shotgun (WGS) entry which is preliminary data.</text>
</comment>
<dbReference type="UniPathway" id="UPA00077">
    <property type="reaction ID" value="UER00155"/>
</dbReference>
<organism evidence="14 15">
    <name type="scientific">Roseospira navarrensis</name>
    <dbReference type="NCBI Taxonomy" id="140058"/>
    <lineage>
        <taxon>Bacteria</taxon>
        <taxon>Pseudomonadati</taxon>
        <taxon>Pseudomonadota</taxon>
        <taxon>Alphaproteobacteria</taxon>
        <taxon>Rhodospirillales</taxon>
        <taxon>Rhodospirillaceae</taxon>
        <taxon>Roseospira</taxon>
    </lineage>
</organism>
<dbReference type="GO" id="GO:0005524">
    <property type="term" value="F:ATP binding"/>
    <property type="evidence" value="ECO:0007669"/>
    <property type="project" value="UniProtKB-KW"/>
</dbReference>
<gene>
    <name evidence="14" type="primary">folK</name>
    <name evidence="14" type="ORF">GHC57_09145</name>
</gene>
<keyword evidence="9" id="KW-0289">Folate biosynthesis</keyword>
<dbReference type="OrthoDB" id="9808041at2"/>
<evidence type="ECO:0000256" key="7">
    <source>
        <dbReference type="ARBA" id="ARBA00022777"/>
    </source>
</evidence>
<comment type="pathway">
    <text evidence="1">Cofactor biosynthesis; tetrahydrofolate biosynthesis; 2-amino-4-hydroxy-6-hydroxymethyl-7,8-dihydropteridine diphosphate from 7,8-dihydroneopterin triphosphate: step 4/4.</text>
</comment>
<keyword evidence="5 14" id="KW-0808">Transferase</keyword>
<evidence type="ECO:0000313" key="14">
    <source>
        <dbReference type="EMBL" id="MQX36680.1"/>
    </source>
</evidence>
<sequence length="173" mass="18166">MSLIALGSNLPGPGGSPRETVTAALEALPAQGIRVVACSAWYRSAPVPPSDQPWFVNGVARVAGPPDLTPADLLARLHAVEAAFGRRRDGTRNAARTLDLDLLDVEGRVLREGAPLLPHPRLTERAFVLLPLADVAPDWRHPVTGRSVSALIADLGPLTGIERMAADGKAPAS</sequence>
<dbReference type="CDD" id="cd00483">
    <property type="entry name" value="HPPK"/>
    <property type="match status" value="1"/>
</dbReference>
<keyword evidence="6" id="KW-0547">Nucleotide-binding</keyword>
<dbReference type="InterPro" id="IPR035907">
    <property type="entry name" value="Hppk_sf"/>
</dbReference>
<evidence type="ECO:0000256" key="6">
    <source>
        <dbReference type="ARBA" id="ARBA00022741"/>
    </source>
</evidence>
<dbReference type="PANTHER" id="PTHR43071">
    <property type="entry name" value="2-AMINO-4-HYDROXY-6-HYDROXYMETHYLDIHYDROPTERIDINE PYROPHOSPHOKINASE"/>
    <property type="match status" value="1"/>
</dbReference>
<evidence type="ECO:0000256" key="9">
    <source>
        <dbReference type="ARBA" id="ARBA00022909"/>
    </source>
</evidence>
<evidence type="ECO:0000313" key="15">
    <source>
        <dbReference type="Proteomes" id="UP000434582"/>
    </source>
</evidence>
<dbReference type="AlphaFoldDB" id="A0A7X1ZDR5"/>
<dbReference type="Proteomes" id="UP000434582">
    <property type="component" value="Unassembled WGS sequence"/>
</dbReference>
<dbReference type="PROSITE" id="PS00794">
    <property type="entry name" value="HPPK"/>
    <property type="match status" value="1"/>
</dbReference>
<evidence type="ECO:0000256" key="3">
    <source>
        <dbReference type="ARBA" id="ARBA00013253"/>
    </source>
</evidence>
<keyword evidence="15" id="KW-1185">Reference proteome</keyword>
<dbReference type="NCBIfam" id="TIGR01498">
    <property type="entry name" value="folK"/>
    <property type="match status" value="1"/>
</dbReference>
<evidence type="ECO:0000259" key="13">
    <source>
        <dbReference type="PROSITE" id="PS00794"/>
    </source>
</evidence>
<proteinExistence type="inferred from homology"/>
<feature type="domain" description="7,8-dihydro-6-hydroxymethylpterin-pyrophosphokinase" evidence="13">
    <location>
        <begin position="92"/>
        <end position="103"/>
    </location>
</feature>
<reference evidence="14 15" key="1">
    <citation type="submission" date="2019-10" db="EMBL/GenBank/DDBJ databases">
        <title>Draft whole-genome sequence of the purple nonsulfur photosynthetic bacterium Roseospira navarrensis DSM 15114.</title>
        <authorList>
            <person name="Kyndt J.A."/>
            <person name="Meyer T.E."/>
        </authorList>
    </citation>
    <scope>NUCLEOTIDE SEQUENCE [LARGE SCALE GENOMIC DNA]</scope>
    <source>
        <strain evidence="14 15">DSM 15114</strain>
    </source>
</reference>
<evidence type="ECO:0000256" key="4">
    <source>
        <dbReference type="ARBA" id="ARBA00016218"/>
    </source>
</evidence>
<dbReference type="RefSeq" id="WP_153343396.1">
    <property type="nucleotide sequence ID" value="NZ_WIVE01000024.1"/>
</dbReference>
<dbReference type="EC" id="2.7.6.3" evidence="3"/>
<dbReference type="GO" id="GO:0046656">
    <property type="term" value="P:folic acid biosynthetic process"/>
    <property type="evidence" value="ECO:0007669"/>
    <property type="project" value="UniProtKB-KW"/>
</dbReference>
<comment type="function">
    <text evidence="10">Catalyzes the transfer of pyrophosphate from adenosine triphosphate (ATP) to 6-hydroxymethyl-7,8-dihydropterin, an enzymatic step in folate biosynthesis pathway.</text>
</comment>
<accession>A0A7X1ZDR5</accession>
<dbReference type="InterPro" id="IPR000550">
    <property type="entry name" value="Hppk"/>
</dbReference>
<dbReference type="Gene3D" id="3.30.70.560">
    <property type="entry name" value="7,8-Dihydro-6-hydroxymethylpterin-pyrophosphokinase HPPK"/>
    <property type="match status" value="1"/>
</dbReference>
<evidence type="ECO:0000256" key="2">
    <source>
        <dbReference type="ARBA" id="ARBA00005810"/>
    </source>
</evidence>
<dbReference type="PANTHER" id="PTHR43071:SF1">
    <property type="entry name" value="2-AMINO-4-HYDROXY-6-HYDROXYMETHYLDIHYDROPTERIDINE PYROPHOSPHOKINASE"/>
    <property type="match status" value="1"/>
</dbReference>
<keyword evidence="7 14" id="KW-0418">Kinase</keyword>
<evidence type="ECO:0000256" key="1">
    <source>
        <dbReference type="ARBA" id="ARBA00005051"/>
    </source>
</evidence>
<comment type="similarity">
    <text evidence="2">Belongs to the HPPK family.</text>
</comment>
<evidence type="ECO:0000256" key="8">
    <source>
        <dbReference type="ARBA" id="ARBA00022840"/>
    </source>
</evidence>
<evidence type="ECO:0000256" key="12">
    <source>
        <dbReference type="ARBA" id="ARBA00033413"/>
    </source>
</evidence>
<evidence type="ECO:0000256" key="10">
    <source>
        <dbReference type="ARBA" id="ARBA00029409"/>
    </source>
</evidence>
<dbReference type="Pfam" id="PF01288">
    <property type="entry name" value="HPPK"/>
    <property type="match status" value="1"/>
</dbReference>
<keyword evidence="8" id="KW-0067">ATP-binding</keyword>
<evidence type="ECO:0000256" key="5">
    <source>
        <dbReference type="ARBA" id="ARBA00022679"/>
    </source>
</evidence>
<dbReference type="EMBL" id="WIVE01000024">
    <property type="protein sequence ID" value="MQX36680.1"/>
    <property type="molecule type" value="Genomic_DNA"/>
</dbReference>
<dbReference type="GO" id="GO:0016301">
    <property type="term" value="F:kinase activity"/>
    <property type="evidence" value="ECO:0007669"/>
    <property type="project" value="UniProtKB-KW"/>
</dbReference>